<dbReference type="GO" id="GO:0043161">
    <property type="term" value="P:proteasome-mediated ubiquitin-dependent protein catabolic process"/>
    <property type="evidence" value="ECO:0007669"/>
    <property type="project" value="TreeGrafter"/>
</dbReference>
<dbReference type="GO" id="GO:0061630">
    <property type="term" value="F:ubiquitin protein ligase activity"/>
    <property type="evidence" value="ECO:0007669"/>
    <property type="project" value="TreeGrafter"/>
</dbReference>
<proteinExistence type="predicted"/>
<dbReference type="GO" id="GO:0000151">
    <property type="term" value="C:ubiquitin ligase complex"/>
    <property type="evidence" value="ECO:0007669"/>
    <property type="project" value="TreeGrafter"/>
</dbReference>
<dbReference type="STRING" id="1051890.A0A3N4LS37"/>
<gene>
    <name evidence="2" type="ORF">L211DRAFT_98593</name>
</gene>
<evidence type="ECO:0000256" key="1">
    <source>
        <dbReference type="SAM" id="MobiDB-lite"/>
    </source>
</evidence>
<dbReference type="GO" id="GO:0030332">
    <property type="term" value="F:cyclin binding"/>
    <property type="evidence" value="ECO:0007669"/>
    <property type="project" value="TreeGrafter"/>
</dbReference>
<dbReference type="GO" id="GO:0051865">
    <property type="term" value="P:protein autoubiquitination"/>
    <property type="evidence" value="ECO:0007669"/>
    <property type="project" value="TreeGrafter"/>
</dbReference>
<evidence type="ECO:0000313" key="3">
    <source>
        <dbReference type="Proteomes" id="UP000267821"/>
    </source>
</evidence>
<name>A0A3N4LS37_9PEZI</name>
<dbReference type="Proteomes" id="UP000267821">
    <property type="component" value="Unassembled WGS sequence"/>
</dbReference>
<dbReference type="EMBL" id="ML121537">
    <property type="protein sequence ID" value="RPB25723.1"/>
    <property type="molecule type" value="Genomic_DNA"/>
</dbReference>
<organism evidence="2 3">
    <name type="scientific">Terfezia boudieri ATCC MYA-4762</name>
    <dbReference type="NCBI Taxonomy" id="1051890"/>
    <lineage>
        <taxon>Eukaryota</taxon>
        <taxon>Fungi</taxon>
        <taxon>Dikarya</taxon>
        <taxon>Ascomycota</taxon>
        <taxon>Pezizomycotina</taxon>
        <taxon>Pezizomycetes</taxon>
        <taxon>Pezizales</taxon>
        <taxon>Pezizaceae</taxon>
        <taxon>Terfezia</taxon>
    </lineage>
</organism>
<dbReference type="GO" id="GO:0005829">
    <property type="term" value="C:cytosol"/>
    <property type="evidence" value="ECO:0007669"/>
    <property type="project" value="TreeGrafter"/>
</dbReference>
<reference evidence="2 3" key="1">
    <citation type="journal article" date="2018" name="Nat. Ecol. Evol.">
        <title>Pezizomycetes genomes reveal the molecular basis of ectomycorrhizal truffle lifestyle.</title>
        <authorList>
            <person name="Murat C."/>
            <person name="Payen T."/>
            <person name="Noel B."/>
            <person name="Kuo A."/>
            <person name="Morin E."/>
            <person name="Chen J."/>
            <person name="Kohler A."/>
            <person name="Krizsan K."/>
            <person name="Balestrini R."/>
            <person name="Da Silva C."/>
            <person name="Montanini B."/>
            <person name="Hainaut M."/>
            <person name="Levati E."/>
            <person name="Barry K.W."/>
            <person name="Belfiori B."/>
            <person name="Cichocki N."/>
            <person name="Clum A."/>
            <person name="Dockter R.B."/>
            <person name="Fauchery L."/>
            <person name="Guy J."/>
            <person name="Iotti M."/>
            <person name="Le Tacon F."/>
            <person name="Lindquist E.A."/>
            <person name="Lipzen A."/>
            <person name="Malagnac F."/>
            <person name="Mello A."/>
            <person name="Molinier V."/>
            <person name="Miyauchi S."/>
            <person name="Poulain J."/>
            <person name="Riccioni C."/>
            <person name="Rubini A."/>
            <person name="Sitrit Y."/>
            <person name="Splivallo R."/>
            <person name="Traeger S."/>
            <person name="Wang M."/>
            <person name="Zifcakova L."/>
            <person name="Wipf D."/>
            <person name="Zambonelli A."/>
            <person name="Paolocci F."/>
            <person name="Nowrousian M."/>
            <person name="Ottonello S."/>
            <person name="Baldrian P."/>
            <person name="Spatafora J.W."/>
            <person name="Henrissat B."/>
            <person name="Nagy L.G."/>
            <person name="Aury J.M."/>
            <person name="Wincker P."/>
            <person name="Grigoriev I.V."/>
            <person name="Bonfante P."/>
            <person name="Martin F.M."/>
        </authorList>
    </citation>
    <scope>NUCLEOTIDE SEQUENCE [LARGE SCALE GENOMIC DNA]</scope>
    <source>
        <strain evidence="2 3">ATCC MYA-4762</strain>
    </source>
</reference>
<evidence type="ECO:0008006" key="4">
    <source>
        <dbReference type="Google" id="ProtNLM"/>
    </source>
</evidence>
<dbReference type="FunCoup" id="A0A3N4LS37">
    <property type="interactions" value="44"/>
</dbReference>
<dbReference type="PANTHER" id="PTHR31531">
    <property type="entry name" value="E3 UBIQUITIN-PROTEIN LIGASE E3D FAMILY MEMBER"/>
    <property type="match status" value="1"/>
</dbReference>
<feature type="region of interest" description="Disordered" evidence="1">
    <location>
        <begin position="165"/>
        <end position="191"/>
    </location>
</feature>
<dbReference type="GO" id="GO:0006513">
    <property type="term" value="P:protein monoubiquitination"/>
    <property type="evidence" value="ECO:0007669"/>
    <property type="project" value="TreeGrafter"/>
</dbReference>
<dbReference type="InterPro" id="IPR019193">
    <property type="entry name" value="UBQ-conj_enz_E2-bd_prot"/>
</dbReference>
<evidence type="ECO:0000313" key="2">
    <source>
        <dbReference type="EMBL" id="RPB25723.1"/>
    </source>
</evidence>
<sequence length="454" mass="50276">MTTTTPLLYAELLRNLRQVNVFIDLPTPAASTTRLSLDKCGSTLSLHHESMAQKWDIILPLPSAVRAPLPAPSSPNLPPLSIPPGATAWSKSLLLLHGDTTAQQEDNDNHVPWSAPELNSLCLTVSCYHCRAEVLSRGKIKTWKDLPCHNWAEMMDYWHCHKPHEEGDTEKDKAVKRRLARDTSSGRGVGGFSTPEGVGLVDLTFFLVNRRDVGGVEVAESEKNLEANTEDFVSKSTRTVHCVACKTTLGFGEDINSNQNSDLPPITSTSAQTPPSETFRLNKWNLCILHPTPPPAPPPTSTPYKVESYPPLPFLSAQLISMISDLAIRRFRLISENEEPHPEIGLWIWIFNTDRLYTYASAEKVVGPSRGMKIYYSENGPPVGQAPGNGITMGVAEEDIVVPGDLLMEARAALRKSTEELPKAMREFRGWKAGNLERFGRDVNRISECEPHLD</sequence>
<dbReference type="GO" id="GO:0000209">
    <property type="term" value="P:protein polyubiquitination"/>
    <property type="evidence" value="ECO:0007669"/>
    <property type="project" value="TreeGrafter"/>
</dbReference>
<dbReference type="PANTHER" id="PTHR31531:SF2">
    <property type="entry name" value="E3 UBIQUITIN-PROTEIN LIGASE E3D"/>
    <property type="match status" value="1"/>
</dbReference>
<dbReference type="GO" id="GO:0031624">
    <property type="term" value="F:ubiquitin conjugating enzyme binding"/>
    <property type="evidence" value="ECO:0007669"/>
    <property type="project" value="TreeGrafter"/>
</dbReference>
<dbReference type="InParanoid" id="A0A3N4LS37"/>
<dbReference type="AlphaFoldDB" id="A0A3N4LS37"/>
<protein>
    <recommendedName>
        <fullName evidence="4">Ubiquitin-conjugating enzyme E2-binding protein</fullName>
    </recommendedName>
</protein>
<dbReference type="GO" id="GO:0005634">
    <property type="term" value="C:nucleus"/>
    <property type="evidence" value="ECO:0007669"/>
    <property type="project" value="TreeGrafter"/>
</dbReference>
<dbReference type="Pfam" id="PF09814">
    <property type="entry name" value="HECT_2"/>
    <property type="match status" value="1"/>
</dbReference>
<accession>A0A3N4LS37</accession>
<dbReference type="OrthoDB" id="386949at2759"/>
<keyword evidence="3" id="KW-1185">Reference proteome</keyword>